<name>Q97AK8_THEVO</name>
<keyword evidence="1" id="KW-0812">Transmembrane</keyword>
<dbReference type="OrthoDB" id="57269at2157"/>
<accession>Q97AK8</accession>
<dbReference type="RefSeq" id="WP_010917046.1">
    <property type="nucleotide sequence ID" value="NC_002689.2"/>
</dbReference>
<protein>
    <submittedName>
        <fullName evidence="2">TVG0802745 protein</fullName>
    </submittedName>
</protein>
<dbReference type="GeneID" id="1441894"/>
<dbReference type="HOGENOM" id="CLU_1763959_0_0_2"/>
<dbReference type="PaxDb" id="273116-14325018"/>
<proteinExistence type="predicted"/>
<keyword evidence="3" id="KW-1185">Reference proteome</keyword>
<dbReference type="KEGG" id="tvo:TVG0802745"/>
<dbReference type="EMBL" id="BA000011">
    <property type="protein sequence ID" value="BAB59944.1"/>
    <property type="molecule type" value="Genomic_DNA"/>
</dbReference>
<dbReference type="STRING" id="273116.gene:9381592"/>
<dbReference type="eggNOG" id="arCOG07381">
    <property type="taxonomic scope" value="Archaea"/>
</dbReference>
<reference evidence="2 3" key="1">
    <citation type="journal article" date="1999" name="Proc. Jpn. Acad.">
        <title>Determination of the complete genomic DNA sequence of Thermoplasma volvanium GSS1.</title>
        <authorList>
            <person name="Kawashima T."/>
            <person name="Yamamoto Y."/>
            <person name="Aramaki H."/>
            <person name="Nunoshiba T."/>
            <person name="Kawamoto T."/>
            <person name="Watanabe K."/>
            <person name="Yamazaki M."/>
            <person name="Kanehori K."/>
            <person name="Amano N."/>
            <person name="Ohya Y."/>
            <person name="Makino K."/>
            <person name="Suzuki M."/>
        </authorList>
    </citation>
    <scope>NUCLEOTIDE SEQUENCE [LARGE SCALE GENOMIC DNA]</scope>
    <source>
        <strain evidence="3">ATCC 51530 / DSM 4299 / JCM 9571 / NBRC 15438 / GSS1</strain>
    </source>
</reference>
<keyword evidence="1" id="KW-0472">Membrane</keyword>
<sequence length="147" mass="16760">MADTLEKAIDDTILQIKAMMLIAGNDKTSINRIRRTFQTSKDQNLMEFRQIVGQQENHNDLIYAAIGEFFLSAFMILLSVIMMVPSLFSFVNTQLSYNYLRSFALNVVKFNTAGYIEIIATLAIAFTILFLALHTIRLAAEKINNLW</sequence>
<reference evidence="2 3" key="2">
    <citation type="journal article" date="2000" name="Proc. Natl. Acad. Sci. U.S.A.">
        <title>Archaeal adaptation to higher temperatures revealed by genomic sequence of Thermoplasma volcanium.</title>
        <authorList>
            <person name="Kawashima T."/>
            <person name="Amano N."/>
            <person name="Koike H."/>
            <person name="Makino S."/>
            <person name="Higuchi S."/>
            <person name="Kawashima-Ohya Y."/>
            <person name="Watanabe K."/>
            <person name="Yamazaki M."/>
            <person name="Kanehori K."/>
            <person name="Kawamoto T."/>
            <person name="Nunoshiba T."/>
            <person name="Yamamoto Y."/>
            <person name="Aramaki H."/>
            <person name="Makino K."/>
            <person name="Suzuki M."/>
        </authorList>
    </citation>
    <scope>NUCLEOTIDE SEQUENCE [LARGE SCALE GENOMIC DNA]</scope>
    <source>
        <strain evidence="3">ATCC 51530 / DSM 4299 / JCM 9571 / NBRC 15438 / GSS1</strain>
    </source>
</reference>
<evidence type="ECO:0000256" key="1">
    <source>
        <dbReference type="SAM" id="Phobius"/>
    </source>
</evidence>
<gene>
    <name evidence="2" type="ORF">TVG0802745</name>
</gene>
<evidence type="ECO:0000313" key="2">
    <source>
        <dbReference type="EMBL" id="BAB59944.1"/>
    </source>
</evidence>
<evidence type="ECO:0000313" key="3">
    <source>
        <dbReference type="Proteomes" id="UP000001017"/>
    </source>
</evidence>
<feature type="transmembrane region" description="Helical" evidence="1">
    <location>
        <begin position="69"/>
        <end position="92"/>
    </location>
</feature>
<organism evidence="2 3">
    <name type="scientific">Thermoplasma volcanium (strain ATCC 51530 / DSM 4299 / JCM 9571 / NBRC 15438 / GSS1)</name>
    <dbReference type="NCBI Taxonomy" id="273116"/>
    <lineage>
        <taxon>Archaea</taxon>
        <taxon>Methanobacteriati</taxon>
        <taxon>Thermoplasmatota</taxon>
        <taxon>Thermoplasmata</taxon>
        <taxon>Thermoplasmatales</taxon>
        <taxon>Thermoplasmataceae</taxon>
        <taxon>Thermoplasma</taxon>
    </lineage>
</organism>
<keyword evidence="1" id="KW-1133">Transmembrane helix</keyword>
<dbReference type="AlphaFoldDB" id="Q97AK8"/>
<feature type="transmembrane region" description="Helical" evidence="1">
    <location>
        <begin position="112"/>
        <end position="133"/>
    </location>
</feature>
<dbReference type="Proteomes" id="UP000001017">
    <property type="component" value="Chromosome"/>
</dbReference>